<dbReference type="EMBL" id="MT162466">
    <property type="protein sequence ID" value="QIN96838.1"/>
    <property type="molecule type" value="Genomic_DNA"/>
</dbReference>
<dbReference type="Proteomes" id="UP000502617">
    <property type="component" value="Segment"/>
</dbReference>
<name>A0A6G8R6Q6_9CAUD</name>
<reference evidence="1 2" key="1">
    <citation type="submission" date="2020-03" db="EMBL/GenBank/DDBJ databases">
        <title>The Isolation and Genome Sequence of a Novel Cyanophage S-N03 from the Huanghai Sea, China.</title>
        <authorList>
            <person name="Jiang T."/>
        </authorList>
    </citation>
    <scope>NUCLEOTIDE SEQUENCE [LARGE SCALE GENOMIC DNA]</scope>
</reference>
<protein>
    <submittedName>
        <fullName evidence="1">Structural protein</fullName>
    </submittedName>
</protein>
<accession>A0A6G8R6Q6</accession>
<sequence length="75" mass="8268">MADYKPSLEERKQKLLDEMMTAGAAGFTGAASPEGPVAGYDPVMSFGGGSDLMKKFDRLLARRRKKQKKDKKKDS</sequence>
<evidence type="ECO:0000313" key="1">
    <source>
        <dbReference type="EMBL" id="QIN96838.1"/>
    </source>
</evidence>
<organism evidence="1 2">
    <name type="scientific">Synechococcus phage S-N03</name>
    <dbReference type="NCBI Taxonomy" id="2718943"/>
    <lineage>
        <taxon>Viruses</taxon>
        <taxon>Duplodnaviria</taxon>
        <taxon>Heunggongvirae</taxon>
        <taxon>Uroviricota</taxon>
        <taxon>Caudoviricetes</taxon>
        <taxon>Pantevenvirales</taxon>
        <taxon>Kyanoviridae</taxon>
        <taxon>Huanghaivirus</taxon>
        <taxon>Huanghaivirus snothree</taxon>
    </lineage>
</organism>
<dbReference type="RefSeq" id="YP_010669218.1">
    <property type="nucleotide sequence ID" value="NC_070959.1"/>
</dbReference>
<dbReference type="GeneID" id="77945372"/>
<keyword evidence="2" id="KW-1185">Reference proteome</keyword>
<proteinExistence type="predicted"/>
<evidence type="ECO:0000313" key="2">
    <source>
        <dbReference type="Proteomes" id="UP000502617"/>
    </source>
</evidence>
<dbReference type="KEGG" id="vg:77945372"/>